<dbReference type="GeneID" id="92037611"/>
<evidence type="ECO:0000313" key="3">
    <source>
        <dbReference type="Proteomes" id="UP001433268"/>
    </source>
</evidence>
<reference evidence="2 3" key="1">
    <citation type="submission" date="2023-01" db="EMBL/GenBank/DDBJ databases">
        <title>Analysis of 21 Apiospora genomes using comparative genomics revels a genus with tremendous synthesis potential of carbohydrate active enzymes and secondary metabolites.</title>
        <authorList>
            <person name="Sorensen T."/>
        </authorList>
    </citation>
    <scope>NUCLEOTIDE SEQUENCE [LARGE SCALE GENOMIC DNA]</scope>
    <source>
        <strain evidence="2 3">CBS 114990</strain>
    </source>
</reference>
<accession>A0ABR1XA78</accession>
<feature type="region of interest" description="Disordered" evidence="1">
    <location>
        <begin position="1"/>
        <end position="31"/>
    </location>
</feature>
<sequence length="100" mass="11233">MAEDLAFATSTLGPEVFPGQGGGRKSMSKLKELPPDDLDTATLLLQQCWNQLCQRRAGWDDYTKRAGAKLVRDGALRHVLNWVRRPDVARLIERDLARSL</sequence>
<gene>
    <name evidence="2" type="ORF">PG997_000236</name>
</gene>
<evidence type="ECO:0000256" key="1">
    <source>
        <dbReference type="SAM" id="MobiDB-lite"/>
    </source>
</evidence>
<keyword evidence="3" id="KW-1185">Reference proteome</keyword>
<organism evidence="2 3">
    <name type="scientific">Apiospora hydei</name>
    <dbReference type="NCBI Taxonomy" id="1337664"/>
    <lineage>
        <taxon>Eukaryota</taxon>
        <taxon>Fungi</taxon>
        <taxon>Dikarya</taxon>
        <taxon>Ascomycota</taxon>
        <taxon>Pezizomycotina</taxon>
        <taxon>Sordariomycetes</taxon>
        <taxon>Xylariomycetidae</taxon>
        <taxon>Amphisphaeriales</taxon>
        <taxon>Apiosporaceae</taxon>
        <taxon>Apiospora</taxon>
    </lineage>
</organism>
<dbReference type="Proteomes" id="UP001433268">
    <property type="component" value="Unassembled WGS sequence"/>
</dbReference>
<evidence type="ECO:0000313" key="2">
    <source>
        <dbReference type="EMBL" id="KAK8093551.1"/>
    </source>
</evidence>
<comment type="caution">
    <text evidence="2">The sequence shown here is derived from an EMBL/GenBank/DDBJ whole genome shotgun (WGS) entry which is preliminary data.</text>
</comment>
<dbReference type="RefSeq" id="XP_066674324.1">
    <property type="nucleotide sequence ID" value="XM_066804551.1"/>
</dbReference>
<dbReference type="EMBL" id="JAQQWN010000002">
    <property type="protein sequence ID" value="KAK8093551.1"/>
    <property type="molecule type" value="Genomic_DNA"/>
</dbReference>
<name>A0ABR1XA78_9PEZI</name>
<protein>
    <submittedName>
        <fullName evidence="2">Uncharacterized protein</fullName>
    </submittedName>
</protein>
<proteinExistence type="predicted"/>